<accession>A0AAU9Q5P8</accession>
<comment type="caution">
    <text evidence="1">The sequence shown here is derived from an EMBL/GenBank/DDBJ whole genome shotgun (WGS) entry which is preliminary data.</text>
</comment>
<name>A0AAU9Q5P8_9VIBR</name>
<proteinExistence type="predicted"/>
<evidence type="ECO:0000313" key="1">
    <source>
        <dbReference type="EMBL" id="CAH1526081.1"/>
    </source>
</evidence>
<protein>
    <submittedName>
        <fullName evidence="1">Uncharacterized protein</fullName>
    </submittedName>
</protein>
<reference evidence="1" key="1">
    <citation type="submission" date="2022-01" db="EMBL/GenBank/DDBJ databases">
        <authorList>
            <person name="Lagorce A."/>
        </authorList>
    </citation>
    <scope>NUCLEOTIDE SEQUENCE</scope>
    <source>
        <strain evidence="1">Th15_F1_D04</strain>
    </source>
</reference>
<evidence type="ECO:0000313" key="2">
    <source>
        <dbReference type="Proteomes" id="UP001295420"/>
    </source>
</evidence>
<dbReference type="AlphaFoldDB" id="A0AAU9Q5P8"/>
<sequence>MTVLLKIETKAHHVNNNYLGKINYDKKTSHNFYKVSADVKGYVCNAP</sequence>
<gene>
    <name evidence="1" type="ORF">THF1D04_20203</name>
</gene>
<organism evidence="1 2">
    <name type="scientific">Vibrio owensii</name>
    <dbReference type="NCBI Taxonomy" id="696485"/>
    <lineage>
        <taxon>Bacteria</taxon>
        <taxon>Pseudomonadati</taxon>
        <taxon>Pseudomonadota</taxon>
        <taxon>Gammaproteobacteria</taxon>
        <taxon>Vibrionales</taxon>
        <taxon>Vibrionaceae</taxon>
        <taxon>Vibrio</taxon>
    </lineage>
</organism>
<dbReference type="Proteomes" id="UP001295420">
    <property type="component" value="Unassembled WGS sequence"/>
</dbReference>
<dbReference type="EMBL" id="CAKMTQ010000012">
    <property type="protein sequence ID" value="CAH1526081.1"/>
    <property type="molecule type" value="Genomic_DNA"/>
</dbReference>